<protein>
    <submittedName>
        <fullName evidence="4">Transcriptional regulatory protein DegU</fullName>
    </submittedName>
</protein>
<dbReference type="SMART" id="SM00421">
    <property type="entry name" value="HTH_LUXR"/>
    <property type="match status" value="1"/>
</dbReference>
<dbReference type="SUPFAM" id="SSF46894">
    <property type="entry name" value="C-terminal effector domain of the bipartite response regulators"/>
    <property type="match status" value="1"/>
</dbReference>
<proteinExistence type="predicted"/>
<dbReference type="InterPro" id="IPR001789">
    <property type="entry name" value="Sig_transdc_resp-reg_receiver"/>
</dbReference>
<organism evidence="4">
    <name type="scientific">uncultured organism</name>
    <dbReference type="NCBI Taxonomy" id="155900"/>
    <lineage>
        <taxon>unclassified sequences</taxon>
        <taxon>environmental samples</taxon>
    </lineage>
</organism>
<evidence type="ECO:0000259" key="3">
    <source>
        <dbReference type="PROSITE" id="PS50110"/>
    </source>
</evidence>
<name>A0A5B8R7C0_9ZZZZ</name>
<dbReference type="SMART" id="SM00448">
    <property type="entry name" value="REC"/>
    <property type="match status" value="1"/>
</dbReference>
<sequence>MARVLIADDHPLMRDALRPVLRDLFGSDVTIRDADSVEASLSALDAESFDLILFDLCMPGGGDAAALMAARERAAAAPVVVVSHREDATVVRQSIAAGAAGFIPKSLNTTLIRSALQLVIDGGQYFPSWAFTEREAAPVAGERDLSALTRRQRTVLRLLGEGQSNRQIAEQLHLSEWTVKAHVSAVLRKLGVSTRVEAALIGRELA</sequence>
<dbReference type="InterPro" id="IPR036388">
    <property type="entry name" value="WH-like_DNA-bd_sf"/>
</dbReference>
<evidence type="ECO:0000259" key="2">
    <source>
        <dbReference type="PROSITE" id="PS50043"/>
    </source>
</evidence>
<reference evidence="4" key="1">
    <citation type="submission" date="2019-06" db="EMBL/GenBank/DDBJ databases">
        <authorList>
            <person name="Murdoch R.W."/>
            <person name="Fathepure B."/>
        </authorList>
    </citation>
    <scope>NUCLEOTIDE SEQUENCE</scope>
</reference>
<dbReference type="GO" id="GO:0003677">
    <property type="term" value="F:DNA binding"/>
    <property type="evidence" value="ECO:0007669"/>
    <property type="project" value="UniProtKB-KW"/>
</dbReference>
<dbReference type="PROSITE" id="PS50110">
    <property type="entry name" value="RESPONSE_REGULATORY"/>
    <property type="match status" value="1"/>
</dbReference>
<dbReference type="InterPro" id="IPR000792">
    <property type="entry name" value="Tscrpt_reg_LuxR_C"/>
</dbReference>
<evidence type="ECO:0000256" key="1">
    <source>
        <dbReference type="ARBA" id="ARBA00023125"/>
    </source>
</evidence>
<dbReference type="InterPro" id="IPR016032">
    <property type="entry name" value="Sig_transdc_resp-reg_C-effctor"/>
</dbReference>
<dbReference type="PANTHER" id="PTHR45566:SF1">
    <property type="entry name" value="HTH-TYPE TRANSCRIPTIONAL REGULATOR YHJB-RELATED"/>
    <property type="match status" value="1"/>
</dbReference>
<dbReference type="PROSITE" id="PS00622">
    <property type="entry name" value="HTH_LUXR_1"/>
    <property type="match status" value="1"/>
</dbReference>
<dbReference type="InterPro" id="IPR011006">
    <property type="entry name" value="CheY-like_superfamily"/>
</dbReference>
<accession>A0A5B8R7C0</accession>
<dbReference type="GO" id="GO:0000160">
    <property type="term" value="P:phosphorelay signal transduction system"/>
    <property type="evidence" value="ECO:0007669"/>
    <property type="project" value="InterPro"/>
</dbReference>
<feature type="domain" description="Response regulatory" evidence="3">
    <location>
        <begin position="3"/>
        <end position="120"/>
    </location>
</feature>
<dbReference type="CDD" id="cd06170">
    <property type="entry name" value="LuxR_C_like"/>
    <property type="match status" value="1"/>
</dbReference>
<dbReference type="SUPFAM" id="SSF52172">
    <property type="entry name" value="CheY-like"/>
    <property type="match status" value="1"/>
</dbReference>
<dbReference type="Gene3D" id="1.10.10.10">
    <property type="entry name" value="Winged helix-like DNA-binding domain superfamily/Winged helix DNA-binding domain"/>
    <property type="match status" value="1"/>
</dbReference>
<feature type="domain" description="HTH luxR-type" evidence="2">
    <location>
        <begin position="141"/>
        <end position="206"/>
    </location>
</feature>
<dbReference type="InterPro" id="IPR051015">
    <property type="entry name" value="EvgA-like"/>
</dbReference>
<keyword evidence="1" id="KW-0238">DNA-binding</keyword>
<dbReference type="EMBL" id="MN079076">
    <property type="protein sequence ID" value="QEA03773.1"/>
    <property type="molecule type" value="Genomic_DNA"/>
</dbReference>
<dbReference type="GO" id="GO:0006355">
    <property type="term" value="P:regulation of DNA-templated transcription"/>
    <property type="evidence" value="ECO:0007669"/>
    <property type="project" value="InterPro"/>
</dbReference>
<dbReference type="PROSITE" id="PS50043">
    <property type="entry name" value="HTH_LUXR_2"/>
    <property type="match status" value="1"/>
</dbReference>
<dbReference type="Pfam" id="PF00196">
    <property type="entry name" value="GerE"/>
    <property type="match status" value="1"/>
</dbReference>
<evidence type="ECO:0000313" key="4">
    <source>
        <dbReference type="EMBL" id="QEA03773.1"/>
    </source>
</evidence>
<gene>
    <name evidence="4" type="primary">degU</name>
    <name evidence="4" type="ORF">KBTEX_00073</name>
</gene>
<dbReference type="Gene3D" id="3.40.50.2300">
    <property type="match status" value="1"/>
</dbReference>
<dbReference type="Pfam" id="PF00072">
    <property type="entry name" value="Response_reg"/>
    <property type="match status" value="1"/>
</dbReference>
<dbReference type="PRINTS" id="PR00038">
    <property type="entry name" value="HTHLUXR"/>
</dbReference>
<dbReference type="AlphaFoldDB" id="A0A5B8R7C0"/>
<dbReference type="PANTHER" id="PTHR45566">
    <property type="entry name" value="HTH-TYPE TRANSCRIPTIONAL REGULATOR YHJB-RELATED"/>
    <property type="match status" value="1"/>
</dbReference>